<evidence type="ECO:0008006" key="3">
    <source>
        <dbReference type="Google" id="ProtNLM"/>
    </source>
</evidence>
<reference evidence="1 2" key="1">
    <citation type="submission" date="2021-01" db="EMBL/GenBank/DDBJ databases">
        <title>Whole genome shotgun sequence of Catellatospora bangladeshensis NBRC 107357.</title>
        <authorList>
            <person name="Komaki H."/>
            <person name="Tamura T."/>
        </authorList>
    </citation>
    <scope>NUCLEOTIDE SEQUENCE [LARGE SCALE GENOMIC DNA]</scope>
    <source>
        <strain evidence="1 2">NBRC 107357</strain>
    </source>
</reference>
<proteinExistence type="predicted"/>
<evidence type="ECO:0000313" key="1">
    <source>
        <dbReference type="EMBL" id="GIF86493.1"/>
    </source>
</evidence>
<sequence>MLDFIVGMIGGWLGASWSQRRELRRARARQAALLAGEPVRVPCAMRELGAGQTQWRHGDLLLTAGRAWWTPPGMSSRKVSLGPAGLTVTGDRPVTAQEGWGLNPACRVLSVRLDGRELELAIPGQDLATAAQVLPLATWVQPARSGTA</sequence>
<dbReference type="AlphaFoldDB" id="A0A8J3JWU8"/>
<name>A0A8J3JWU8_9ACTN</name>
<dbReference type="EMBL" id="BONF01000075">
    <property type="protein sequence ID" value="GIF86493.1"/>
    <property type="molecule type" value="Genomic_DNA"/>
</dbReference>
<evidence type="ECO:0000313" key="2">
    <source>
        <dbReference type="Proteomes" id="UP000601223"/>
    </source>
</evidence>
<dbReference type="RefSeq" id="WP_203757543.1">
    <property type="nucleotide sequence ID" value="NZ_BONF01000075.1"/>
</dbReference>
<dbReference type="Proteomes" id="UP000601223">
    <property type="component" value="Unassembled WGS sequence"/>
</dbReference>
<comment type="caution">
    <text evidence="1">The sequence shown here is derived from an EMBL/GenBank/DDBJ whole genome shotgun (WGS) entry which is preliminary data.</text>
</comment>
<keyword evidence="2" id="KW-1185">Reference proteome</keyword>
<organism evidence="1 2">
    <name type="scientific">Catellatospora bangladeshensis</name>
    <dbReference type="NCBI Taxonomy" id="310355"/>
    <lineage>
        <taxon>Bacteria</taxon>
        <taxon>Bacillati</taxon>
        <taxon>Actinomycetota</taxon>
        <taxon>Actinomycetes</taxon>
        <taxon>Micromonosporales</taxon>
        <taxon>Micromonosporaceae</taxon>
        <taxon>Catellatospora</taxon>
    </lineage>
</organism>
<gene>
    <name evidence="1" type="ORF">Cba03nite_78420</name>
</gene>
<protein>
    <recommendedName>
        <fullName evidence="3">DUF2550 family protein</fullName>
    </recommendedName>
</protein>
<accession>A0A8J3JWU8</accession>